<accession>A0A9D4SH31</accession>
<protein>
    <submittedName>
        <fullName evidence="2">Uncharacterized protein</fullName>
    </submittedName>
</protein>
<organism evidence="2">
    <name type="scientific">Dermatophagoides farinae</name>
    <name type="common">American house dust mite</name>
    <dbReference type="NCBI Taxonomy" id="6954"/>
    <lineage>
        <taxon>Eukaryota</taxon>
        <taxon>Metazoa</taxon>
        <taxon>Ecdysozoa</taxon>
        <taxon>Arthropoda</taxon>
        <taxon>Chelicerata</taxon>
        <taxon>Arachnida</taxon>
        <taxon>Acari</taxon>
        <taxon>Acariformes</taxon>
        <taxon>Sarcoptiformes</taxon>
        <taxon>Astigmata</taxon>
        <taxon>Psoroptidia</taxon>
        <taxon>Analgoidea</taxon>
        <taxon>Pyroglyphidae</taxon>
        <taxon>Dermatophagoidinae</taxon>
        <taxon>Dermatophagoides</taxon>
    </lineage>
</organism>
<feature type="chain" id="PRO_5038562984" evidence="1">
    <location>
        <begin position="19"/>
        <end position="69"/>
    </location>
</feature>
<dbReference type="EMBL" id="SDOV01000004">
    <property type="protein sequence ID" value="KAH7642174.1"/>
    <property type="molecule type" value="Genomic_DNA"/>
</dbReference>
<name>A0A9D4SH31_DERFA</name>
<proteinExistence type="predicted"/>
<feature type="signal peptide" evidence="1">
    <location>
        <begin position="1"/>
        <end position="18"/>
    </location>
</feature>
<sequence length="69" mass="7712">MFIPILTILLMIPSGLKSVYYIIQIAETIGLLQSPHATVKNGNNSSLLTQQQMIWKILSPMWNNLTNVG</sequence>
<reference evidence="2" key="1">
    <citation type="submission" date="2020-06" db="EMBL/GenBank/DDBJ databases">
        <authorList>
            <person name="Ji K."/>
            <person name="Li J."/>
        </authorList>
    </citation>
    <scope>NUCLEOTIDE SEQUENCE</scope>
    <source>
        <strain evidence="2">JKM2019</strain>
        <tissue evidence="2">Whole body</tissue>
    </source>
</reference>
<gene>
    <name evidence="2" type="ORF">HUG17_5219</name>
</gene>
<dbReference type="AlphaFoldDB" id="A0A9D4SH31"/>
<evidence type="ECO:0000256" key="1">
    <source>
        <dbReference type="SAM" id="SignalP"/>
    </source>
</evidence>
<dbReference type="Proteomes" id="UP000828236">
    <property type="component" value="Unassembled WGS sequence"/>
</dbReference>
<evidence type="ECO:0000313" key="2">
    <source>
        <dbReference type="EMBL" id="KAH7642174.1"/>
    </source>
</evidence>
<comment type="caution">
    <text evidence="2">The sequence shown here is derived from an EMBL/GenBank/DDBJ whole genome shotgun (WGS) entry which is preliminary data.</text>
</comment>
<keyword evidence="1" id="KW-0732">Signal</keyword>
<reference evidence="2" key="2">
    <citation type="journal article" date="2021" name="World Allergy Organ. J.">
        <title>Chromosome-level assembly of Dermatophagoides farinae genome and transcriptome reveals two novel allergens Der f 37 and Der f 39.</title>
        <authorList>
            <person name="Chen J."/>
            <person name="Cai Z."/>
            <person name="Fan D."/>
            <person name="Hu J."/>
            <person name="Hou Y."/>
            <person name="He Y."/>
            <person name="Zhang Z."/>
            <person name="Zhao Z."/>
            <person name="Gao P."/>
            <person name="Hu W."/>
            <person name="Sun J."/>
            <person name="Li J."/>
            <person name="Ji K."/>
        </authorList>
    </citation>
    <scope>NUCLEOTIDE SEQUENCE</scope>
    <source>
        <strain evidence="2">JKM2019</strain>
    </source>
</reference>